<comment type="caution">
    <text evidence="10">The sequence shown here is derived from an EMBL/GenBank/DDBJ whole genome shotgun (WGS) entry which is preliminary data.</text>
</comment>
<dbReference type="SUPFAM" id="SSF161098">
    <property type="entry name" value="MetI-like"/>
    <property type="match status" value="2"/>
</dbReference>
<organism evidence="10 11">
    <name type="scientific">Pseudonocardia benzenivorans</name>
    <dbReference type="NCBI Taxonomy" id="228005"/>
    <lineage>
        <taxon>Bacteria</taxon>
        <taxon>Bacillati</taxon>
        <taxon>Actinomycetota</taxon>
        <taxon>Actinomycetes</taxon>
        <taxon>Pseudonocardiales</taxon>
        <taxon>Pseudonocardiaceae</taxon>
        <taxon>Pseudonocardia</taxon>
    </lineage>
</organism>
<feature type="transmembrane region" description="Helical" evidence="8">
    <location>
        <begin position="79"/>
        <end position="102"/>
    </location>
</feature>
<dbReference type="PROSITE" id="PS50928">
    <property type="entry name" value="ABC_TM1"/>
    <property type="match status" value="2"/>
</dbReference>
<feature type="transmembrane region" description="Helical" evidence="8">
    <location>
        <begin position="425"/>
        <end position="446"/>
    </location>
</feature>
<feature type="transmembrane region" description="Helical" evidence="8">
    <location>
        <begin position="363"/>
        <end position="380"/>
    </location>
</feature>
<feature type="transmembrane region" description="Helical" evidence="8">
    <location>
        <begin position="43"/>
        <end position="70"/>
    </location>
</feature>
<evidence type="ECO:0000256" key="2">
    <source>
        <dbReference type="ARBA" id="ARBA00022448"/>
    </source>
</evidence>
<dbReference type="EMBL" id="JBHTMB010000070">
    <property type="protein sequence ID" value="MFD1233622.1"/>
    <property type="molecule type" value="Genomic_DNA"/>
</dbReference>
<keyword evidence="3" id="KW-1003">Cell membrane</keyword>
<evidence type="ECO:0000256" key="3">
    <source>
        <dbReference type="ARBA" id="ARBA00022475"/>
    </source>
</evidence>
<dbReference type="InterPro" id="IPR035906">
    <property type="entry name" value="MetI-like_sf"/>
</dbReference>
<gene>
    <name evidence="10" type="ORF">ACFQ34_10040</name>
</gene>
<dbReference type="Proteomes" id="UP001597182">
    <property type="component" value="Unassembled WGS sequence"/>
</dbReference>
<keyword evidence="5 8" id="KW-0812">Transmembrane</keyword>
<sequence>MLAAGAAVAVLAALPLVYLVVRAGQAGGDRVVAVLTRPRTWELAANTVLLVAAVCLGCLVLGVTTAVLVVRIRLPAPGLWWVLASLPLAIPSYITAFAWLAAWPGLNGFWPVVGVMVLACTPYVTIPVLAALRLADAGPEDVARTLGRGPVAAFATVTLPQVLPAALAGSLLVALYTLSDFGAIALLRYQALTWAVHASYTGTLDRVTAAVLALVLTAFALAMVLAERRVRRRATAGRAVVATRRADPVSLGPWATAATATGLAAVAALSLLLPPAVLASRILRAGTAPDWVDLARSAVTTLALGAVAAALVVVLAVPVGVLAARYRGRSVGVVESLAYLGHGLPGIVVGLALVFLSLGLLPALYQTAPVLVFAYAVLFLPKAVGATRAAVERVPTSVEEVSRTLGRSALGTWFAVTGRQAWPGIAAGGLLVAVTTMKELPATLMLRPIGLDTLATDLWQHTSMGAYGAAAPAALLLVLVASVPAWFLSERGRRR</sequence>
<feature type="domain" description="ABC transmembrane type-1" evidence="9">
    <location>
        <begin position="298"/>
        <end position="488"/>
    </location>
</feature>
<keyword evidence="6 8" id="KW-1133">Transmembrane helix</keyword>
<evidence type="ECO:0000313" key="11">
    <source>
        <dbReference type="Proteomes" id="UP001597182"/>
    </source>
</evidence>
<evidence type="ECO:0000256" key="4">
    <source>
        <dbReference type="ARBA" id="ARBA00022519"/>
    </source>
</evidence>
<protein>
    <submittedName>
        <fullName evidence="10">ABC transporter permease</fullName>
    </submittedName>
</protein>
<reference evidence="11" key="1">
    <citation type="journal article" date="2019" name="Int. J. Syst. Evol. Microbiol.">
        <title>The Global Catalogue of Microorganisms (GCM) 10K type strain sequencing project: providing services to taxonomists for standard genome sequencing and annotation.</title>
        <authorList>
            <consortium name="The Broad Institute Genomics Platform"/>
            <consortium name="The Broad Institute Genome Sequencing Center for Infectious Disease"/>
            <person name="Wu L."/>
            <person name="Ma J."/>
        </authorList>
    </citation>
    <scope>NUCLEOTIDE SEQUENCE [LARGE SCALE GENOMIC DNA]</scope>
    <source>
        <strain evidence="11">CCUG 49018</strain>
    </source>
</reference>
<feature type="transmembrane region" description="Helical" evidence="8">
    <location>
        <begin position="298"/>
        <end position="324"/>
    </location>
</feature>
<dbReference type="RefSeq" id="WP_013678611.1">
    <property type="nucleotide sequence ID" value="NZ_BAABKS010000047.1"/>
</dbReference>
<evidence type="ECO:0000256" key="1">
    <source>
        <dbReference type="ARBA" id="ARBA00004429"/>
    </source>
</evidence>
<name>A0ABW3VE96_9PSEU</name>
<evidence type="ECO:0000256" key="5">
    <source>
        <dbReference type="ARBA" id="ARBA00022692"/>
    </source>
</evidence>
<accession>A0ABW3VE96</accession>
<dbReference type="PANTHER" id="PTHR43357:SF3">
    <property type="entry name" value="FE(3+)-TRANSPORT SYSTEM PERMEASE PROTEIN FBPB 2"/>
    <property type="match status" value="1"/>
</dbReference>
<proteinExistence type="inferred from homology"/>
<dbReference type="Pfam" id="PF00528">
    <property type="entry name" value="BPD_transp_1"/>
    <property type="match status" value="2"/>
</dbReference>
<dbReference type="PANTHER" id="PTHR43357">
    <property type="entry name" value="INNER MEMBRANE ABC TRANSPORTER PERMEASE PROTEIN YDCV"/>
    <property type="match status" value="1"/>
</dbReference>
<comment type="subcellular location">
    <subcellularLocation>
        <location evidence="1">Cell inner membrane</location>
        <topology evidence="1">Multi-pass membrane protein</topology>
    </subcellularLocation>
    <subcellularLocation>
        <location evidence="8">Cell membrane</location>
        <topology evidence="8">Multi-pass membrane protein</topology>
    </subcellularLocation>
</comment>
<keyword evidence="2 8" id="KW-0813">Transport</keyword>
<keyword evidence="7 8" id="KW-0472">Membrane</keyword>
<keyword evidence="4" id="KW-0997">Cell inner membrane</keyword>
<evidence type="ECO:0000256" key="6">
    <source>
        <dbReference type="ARBA" id="ARBA00022989"/>
    </source>
</evidence>
<feature type="transmembrane region" description="Helical" evidence="8">
    <location>
        <begin position="153"/>
        <end position="178"/>
    </location>
</feature>
<evidence type="ECO:0000256" key="7">
    <source>
        <dbReference type="ARBA" id="ARBA00023136"/>
    </source>
</evidence>
<dbReference type="CDD" id="cd06261">
    <property type="entry name" value="TM_PBP2"/>
    <property type="match status" value="2"/>
</dbReference>
<evidence type="ECO:0000256" key="8">
    <source>
        <dbReference type="RuleBase" id="RU363032"/>
    </source>
</evidence>
<comment type="similarity">
    <text evidence="8">Belongs to the binding-protein-dependent transport system permease family.</text>
</comment>
<feature type="transmembrane region" description="Helical" evidence="8">
    <location>
        <begin position="108"/>
        <end position="132"/>
    </location>
</feature>
<feature type="transmembrane region" description="Helical" evidence="8">
    <location>
        <begin position="336"/>
        <end position="357"/>
    </location>
</feature>
<evidence type="ECO:0000313" key="10">
    <source>
        <dbReference type="EMBL" id="MFD1233622.1"/>
    </source>
</evidence>
<dbReference type="Gene3D" id="1.10.3720.10">
    <property type="entry name" value="MetI-like"/>
    <property type="match status" value="2"/>
</dbReference>
<keyword evidence="11" id="KW-1185">Reference proteome</keyword>
<feature type="transmembrane region" description="Helical" evidence="8">
    <location>
        <begin position="466"/>
        <end position="488"/>
    </location>
</feature>
<dbReference type="InterPro" id="IPR000515">
    <property type="entry name" value="MetI-like"/>
</dbReference>
<feature type="transmembrane region" description="Helical" evidence="8">
    <location>
        <begin position="207"/>
        <end position="226"/>
    </location>
</feature>
<feature type="domain" description="ABC transmembrane type-1" evidence="9">
    <location>
        <begin position="44"/>
        <end position="225"/>
    </location>
</feature>
<evidence type="ECO:0000259" key="9">
    <source>
        <dbReference type="PROSITE" id="PS50928"/>
    </source>
</evidence>
<feature type="transmembrane region" description="Helical" evidence="8">
    <location>
        <begin position="254"/>
        <end position="278"/>
    </location>
</feature>